<dbReference type="RefSeq" id="WP_034772461.1">
    <property type="nucleotide sequence ID" value="NZ_CCRF01000083.1"/>
</dbReference>
<dbReference type="Gene3D" id="1.10.10.60">
    <property type="entry name" value="Homeodomain-like"/>
    <property type="match status" value="1"/>
</dbReference>
<sequence length="440" mass="51287">MNIEYGMFQQQALKLNMSQELVQAISLLQYTSMELAGFVEQIATENPLLEVEMNYYSTFSQKSLKKRKKQSASAGNFEAFIPDHLPNLSNYLQDQLLTKNLSSAEKNYVTFLINNLNDNGYLEIDIDEASRILNLPREIGEKALNIIQSLEPAGIGARNLQECIILQLRRNENADPRLIEIVEHYFDDFAYKKWKKIKKELNISLNEIQRLFDLVQTLEPRPGALISNERTEYVIPDIIIEKKEDIWHIHVAEDSYFHININEGYYHELMQQPEPMVKSYVKEKYQQIQWLKQSIEQRKTTMINMMRAIIEMQEPYLLGSKKELKPMTMNNVAEKIGVHESTISRIAKNKYARTPIGTIPLRKLFTTGAKTATGNDTISTEQVKNEIRDMIDQENKKSPYSDQEIVKLLEKKGIRVSRRTVTKYREQLKIPSSIKRKRYN</sequence>
<comment type="similarity">
    <text evidence="1">Belongs to the sigma-54 factor family.</text>
</comment>
<dbReference type="InterPro" id="IPR038709">
    <property type="entry name" value="RpoN_core-bd_sf"/>
</dbReference>
<dbReference type="AlphaFoldDB" id="A0A090J202"/>
<evidence type="ECO:0000313" key="12">
    <source>
        <dbReference type="Proteomes" id="UP000040576"/>
    </source>
</evidence>
<evidence type="ECO:0000256" key="5">
    <source>
        <dbReference type="ARBA" id="ARBA00023015"/>
    </source>
</evidence>
<dbReference type="PROSITE" id="PS50044">
    <property type="entry name" value="SIGMA54_3"/>
    <property type="match status" value="1"/>
</dbReference>
<accession>A0A090J202</accession>
<dbReference type="PANTHER" id="PTHR32248">
    <property type="entry name" value="RNA POLYMERASE SIGMA-54 FACTOR"/>
    <property type="match status" value="1"/>
</dbReference>
<feature type="domain" description="RNA polymerase sigma factor 54 DNA-binding" evidence="9">
    <location>
        <begin position="279"/>
        <end position="438"/>
    </location>
</feature>
<dbReference type="PIRSF" id="PIRSF000774">
    <property type="entry name" value="RpoN"/>
    <property type="match status" value="1"/>
</dbReference>
<evidence type="ECO:0000256" key="3">
    <source>
        <dbReference type="ARBA" id="ARBA00022679"/>
    </source>
</evidence>
<evidence type="ECO:0000256" key="8">
    <source>
        <dbReference type="ARBA" id="ARBA00023163"/>
    </source>
</evidence>
<evidence type="ECO:0000256" key="7">
    <source>
        <dbReference type="ARBA" id="ARBA00023125"/>
    </source>
</evidence>
<dbReference type="PROSITE" id="PS00718">
    <property type="entry name" value="SIGMA54_2"/>
    <property type="match status" value="1"/>
</dbReference>
<dbReference type="PROSITE" id="PS00717">
    <property type="entry name" value="SIGMA54_1"/>
    <property type="match status" value="1"/>
</dbReference>
<dbReference type="GO" id="GO:0006352">
    <property type="term" value="P:DNA-templated transcription initiation"/>
    <property type="evidence" value="ECO:0007669"/>
    <property type="project" value="InterPro"/>
</dbReference>
<dbReference type="Proteomes" id="UP000040576">
    <property type="component" value="Unassembled WGS sequence"/>
</dbReference>
<dbReference type="NCBIfam" id="TIGR02395">
    <property type="entry name" value="rpoN_sigma"/>
    <property type="match status" value="1"/>
</dbReference>
<dbReference type="GO" id="GO:0016987">
    <property type="term" value="F:sigma factor activity"/>
    <property type="evidence" value="ECO:0007669"/>
    <property type="project" value="UniProtKB-KW"/>
</dbReference>
<dbReference type="Gene3D" id="1.10.10.1330">
    <property type="entry name" value="RNA polymerase sigma-54 factor, core-binding domain"/>
    <property type="match status" value="1"/>
</dbReference>
<dbReference type="GO" id="GO:0016779">
    <property type="term" value="F:nucleotidyltransferase activity"/>
    <property type="evidence" value="ECO:0007669"/>
    <property type="project" value="UniProtKB-KW"/>
</dbReference>
<keyword evidence="6" id="KW-0731">Sigma factor</keyword>
<dbReference type="GO" id="GO:0001216">
    <property type="term" value="F:DNA-binding transcription activator activity"/>
    <property type="evidence" value="ECO:0007669"/>
    <property type="project" value="InterPro"/>
</dbReference>
<evidence type="ECO:0000256" key="1">
    <source>
        <dbReference type="ARBA" id="ARBA00008798"/>
    </source>
</evidence>
<keyword evidence="7" id="KW-0238">DNA-binding</keyword>
<protein>
    <submittedName>
        <fullName evidence="11">RNA polymerase sigma 54 subunit RpoN</fullName>
    </submittedName>
</protein>
<evidence type="ECO:0000313" key="11">
    <source>
        <dbReference type="EMBL" id="CEE02703.1"/>
    </source>
</evidence>
<keyword evidence="12" id="KW-1185">Reference proteome</keyword>
<feature type="domain" description="RNA polymerase sigma factor 54 core-binding" evidence="10">
    <location>
        <begin position="85"/>
        <end position="265"/>
    </location>
</feature>
<keyword evidence="8" id="KW-0804">Transcription</keyword>
<evidence type="ECO:0000256" key="4">
    <source>
        <dbReference type="ARBA" id="ARBA00022695"/>
    </source>
</evidence>
<dbReference type="EMBL" id="CCRF01000083">
    <property type="protein sequence ID" value="CEE02703.1"/>
    <property type="molecule type" value="Genomic_DNA"/>
</dbReference>
<keyword evidence="4" id="KW-0548">Nucleotidyltransferase</keyword>
<name>A0A090J202_9BACI</name>
<dbReference type="InterPro" id="IPR007634">
    <property type="entry name" value="RNA_pol_sigma_54_DNA-bd"/>
</dbReference>
<dbReference type="InterPro" id="IPR000394">
    <property type="entry name" value="RNA_pol_sigma_54"/>
</dbReference>
<dbReference type="PRINTS" id="PR00045">
    <property type="entry name" value="SIGMA54FCT"/>
</dbReference>
<keyword evidence="2" id="KW-0240">DNA-directed RNA polymerase</keyword>
<dbReference type="Pfam" id="PF04963">
    <property type="entry name" value="Sigma54_CBD"/>
    <property type="match status" value="1"/>
</dbReference>
<dbReference type="Pfam" id="PF04552">
    <property type="entry name" value="Sigma54_DBD"/>
    <property type="match status" value="1"/>
</dbReference>
<dbReference type="GO" id="GO:0003677">
    <property type="term" value="F:DNA binding"/>
    <property type="evidence" value="ECO:0007669"/>
    <property type="project" value="UniProtKB-KW"/>
</dbReference>
<evidence type="ECO:0000256" key="2">
    <source>
        <dbReference type="ARBA" id="ARBA00022478"/>
    </source>
</evidence>
<dbReference type="InterPro" id="IPR007046">
    <property type="entry name" value="RNA_pol_sigma_54_core-bd"/>
</dbReference>
<evidence type="ECO:0000256" key="6">
    <source>
        <dbReference type="ARBA" id="ARBA00023082"/>
    </source>
</evidence>
<dbReference type="PANTHER" id="PTHR32248:SF4">
    <property type="entry name" value="RNA POLYMERASE SIGMA-54 FACTOR"/>
    <property type="match status" value="1"/>
</dbReference>
<keyword evidence="3" id="KW-0808">Transferase</keyword>
<proteinExistence type="inferred from homology"/>
<dbReference type="GO" id="GO:0000428">
    <property type="term" value="C:DNA-directed RNA polymerase complex"/>
    <property type="evidence" value="ECO:0007669"/>
    <property type="project" value="UniProtKB-KW"/>
</dbReference>
<gene>
    <name evidence="11" type="primary">sigL</name>
    <name evidence="11" type="ORF">BT1A1_2913</name>
</gene>
<keyword evidence="5" id="KW-0805">Transcription regulation</keyword>
<evidence type="ECO:0000259" key="10">
    <source>
        <dbReference type="Pfam" id="PF04963"/>
    </source>
</evidence>
<organism evidence="11 12">
    <name type="scientific">Caldibacillus thermoamylovorans</name>
    <dbReference type="NCBI Taxonomy" id="35841"/>
    <lineage>
        <taxon>Bacteria</taxon>
        <taxon>Bacillati</taxon>
        <taxon>Bacillota</taxon>
        <taxon>Bacilli</taxon>
        <taxon>Bacillales</taxon>
        <taxon>Bacillaceae</taxon>
        <taxon>Caldibacillus</taxon>
    </lineage>
</organism>
<evidence type="ECO:0000259" key="9">
    <source>
        <dbReference type="Pfam" id="PF04552"/>
    </source>
</evidence>
<dbReference type="Pfam" id="PF00309">
    <property type="entry name" value="Sigma54_AID"/>
    <property type="match status" value="1"/>
</dbReference>
<reference evidence="11 12" key="1">
    <citation type="submission" date="2014-07" db="EMBL/GenBank/DDBJ databases">
        <authorList>
            <person name="Wibberg Daniel"/>
        </authorList>
    </citation>
    <scope>NUCLEOTIDE SEQUENCE [LARGE SCALE GENOMIC DNA]</scope>
</reference>